<sequence>MSSSSSHPFISDNQSPLSGSKLRKLRPAPGPSSGGTSSYSSQGPSLQPRLLHRANLTKIACEPCRKRKAKCCGERPKCKACINKGLECHYQASDQDLFDLKRKHDEIQEKVNIYERLYDLLMNLPEQDSHAILGRLREGTDGAITIPQGDDGDLLLQVASALKTRPCKRQDVENLSDWLHGALPSGGGGLSAVATPGSHNANLSDASASTSAGGTSAAASCPLSLGPGNATSSNPDPKVMSSSENRRGPSHSRNASWAEGMQNDHIPDGLPQSHGLDHVPFTLGQREWEHHLSAWTAITNDVNLILHLLALYFCWEYPVFAPLSKKHFLQDFRDGRHRYCSPLLVNALLALGCRFSTNLITRGNSEVPQSAGDHFFKESQRLFDQETDHHSLTTIQALGIMSIREASSGRSSESRYYAGQSIRLAFEMCLHRPPEKGDQEELAVQLATFWGAFSLDNASSLVTGSFPNCSYSPHLPSKPAVIRDIEALVWVPYTDDSAPLQLQYEQPSNERSVYRCLCELSELVHKSLYLLHSPTTSLTAQALLGIYTEYLDWYNGVPEVLRLGHNFTPAVLFTHMYYHYATLLLFRPFAKLRIIGSHILPRDVCLQAANAIQGFLTTYSRLYTLKWAPSFVPYFALASSIMHLAFMGRTVQINKLDTAARTDPHLSEAVRQGIAKLAEMTPCHHIAEQALHLLRYLAKKWNINVNIETGAALDPEEYERLGRSFGDVVNFLSPTMIAQDSISGSVTDKDVSETSLYQLRKAEENLEHLLLLPSAMQGRPKFSKDETLEEAGFAVL</sequence>
<dbReference type="SMART" id="SM00066">
    <property type="entry name" value="GAL4"/>
    <property type="match status" value="1"/>
</dbReference>
<keyword evidence="4" id="KW-0805">Transcription regulation</keyword>
<reference evidence="10" key="1">
    <citation type="submission" date="2020-01" db="EMBL/GenBank/DDBJ databases">
        <title>Identification and distribution of gene clusters putatively required for synthesis of sphingolipid metabolism inhibitors in phylogenetically diverse species of the filamentous fungus Fusarium.</title>
        <authorList>
            <person name="Kim H.-S."/>
            <person name="Busman M."/>
            <person name="Brown D.W."/>
            <person name="Divon H."/>
            <person name="Uhlig S."/>
            <person name="Proctor R.H."/>
        </authorList>
    </citation>
    <scope>NUCLEOTIDE SEQUENCE</scope>
    <source>
        <strain evidence="10">NRRL 53441</strain>
    </source>
</reference>
<dbReference type="CDD" id="cd00067">
    <property type="entry name" value="GAL4"/>
    <property type="match status" value="1"/>
</dbReference>
<proteinExistence type="predicted"/>
<dbReference type="PANTHER" id="PTHR31313:SF4">
    <property type="entry name" value="CONIDIAL DEVELOPMENT PROTEIN FLUFFY"/>
    <property type="match status" value="1"/>
</dbReference>
<dbReference type="PANTHER" id="PTHR31313">
    <property type="entry name" value="TY1 ENHANCER ACTIVATOR"/>
    <property type="match status" value="1"/>
</dbReference>
<keyword evidence="5" id="KW-0238">DNA-binding</keyword>
<evidence type="ECO:0000256" key="6">
    <source>
        <dbReference type="ARBA" id="ARBA00023163"/>
    </source>
</evidence>
<dbReference type="Proteomes" id="UP000605986">
    <property type="component" value="Unassembled WGS sequence"/>
</dbReference>
<feature type="compositionally biased region" description="Polar residues" evidence="8">
    <location>
        <begin position="1"/>
        <end position="18"/>
    </location>
</feature>
<feature type="compositionally biased region" description="Low complexity" evidence="8">
    <location>
        <begin position="204"/>
        <end position="220"/>
    </location>
</feature>
<keyword evidence="6" id="KW-0804">Transcription</keyword>
<dbReference type="InterPro" id="IPR051615">
    <property type="entry name" value="Transcr_Regulatory_Elem"/>
</dbReference>
<evidence type="ECO:0000256" key="1">
    <source>
        <dbReference type="ARBA" id="ARBA00004123"/>
    </source>
</evidence>
<feature type="compositionally biased region" description="Polar residues" evidence="8">
    <location>
        <begin position="229"/>
        <end position="243"/>
    </location>
</feature>
<dbReference type="PROSITE" id="PS50048">
    <property type="entry name" value="ZN2_CY6_FUNGAL_2"/>
    <property type="match status" value="1"/>
</dbReference>
<dbReference type="Pfam" id="PF04082">
    <property type="entry name" value="Fungal_trans"/>
    <property type="match status" value="1"/>
</dbReference>
<organism evidence="10 11">
    <name type="scientific">Fusarium austroafricanum</name>
    <dbReference type="NCBI Taxonomy" id="2364996"/>
    <lineage>
        <taxon>Eukaryota</taxon>
        <taxon>Fungi</taxon>
        <taxon>Dikarya</taxon>
        <taxon>Ascomycota</taxon>
        <taxon>Pezizomycotina</taxon>
        <taxon>Sordariomycetes</taxon>
        <taxon>Hypocreomycetidae</taxon>
        <taxon>Hypocreales</taxon>
        <taxon>Nectriaceae</taxon>
        <taxon>Fusarium</taxon>
        <taxon>Fusarium concolor species complex</taxon>
    </lineage>
</organism>
<dbReference type="Pfam" id="PF00172">
    <property type="entry name" value="Zn_clus"/>
    <property type="match status" value="1"/>
</dbReference>
<protein>
    <recommendedName>
        <fullName evidence="9">Zn(2)-C6 fungal-type domain-containing protein</fullName>
    </recommendedName>
</protein>
<evidence type="ECO:0000313" key="11">
    <source>
        <dbReference type="Proteomes" id="UP000605986"/>
    </source>
</evidence>
<comment type="caution">
    <text evidence="10">The sequence shown here is derived from an EMBL/GenBank/DDBJ whole genome shotgun (WGS) entry which is preliminary data.</text>
</comment>
<evidence type="ECO:0000256" key="4">
    <source>
        <dbReference type="ARBA" id="ARBA00023015"/>
    </source>
</evidence>
<dbReference type="GO" id="GO:0003677">
    <property type="term" value="F:DNA binding"/>
    <property type="evidence" value="ECO:0007669"/>
    <property type="project" value="UniProtKB-KW"/>
</dbReference>
<feature type="region of interest" description="Disordered" evidence="8">
    <location>
        <begin position="204"/>
        <end position="273"/>
    </location>
</feature>
<dbReference type="GO" id="GO:0006351">
    <property type="term" value="P:DNA-templated transcription"/>
    <property type="evidence" value="ECO:0007669"/>
    <property type="project" value="InterPro"/>
</dbReference>
<evidence type="ECO:0000313" key="10">
    <source>
        <dbReference type="EMBL" id="KAF4456203.1"/>
    </source>
</evidence>
<dbReference type="GO" id="GO:0008270">
    <property type="term" value="F:zinc ion binding"/>
    <property type="evidence" value="ECO:0007669"/>
    <property type="project" value="InterPro"/>
</dbReference>
<keyword evidence="11" id="KW-1185">Reference proteome</keyword>
<dbReference type="InterPro" id="IPR007219">
    <property type="entry name" value="XnlR_reg_dom"/>
</dbReference>
<feature type="domain" description="Zn(2)-C6 fungal-type" evidence="9">
    <location>
        <begin position="60"/>
        <end position="90"/>
    </location>
</feature>
<dbReference type="PROSITE" id="PS00463">
    <property type="entry name" value="ZN2_CY6_FUNGAL_1"/>
    <property type="match status" value="1"/>
</dbReference>
<dbReference type="OrthoDB" id="2123952at2759"/>
<dbReference type="AlphaFoldDB" id="A0A8H4KUY4"/>
<name>A0A8H4KUY4_9HYPO</name>
<keyword evidence="3" id="KW-0862">Zinc</keyword>
<dbReference type="InterPro" id="IPR036864">
    <property type="entry name" value="Zn2-C6_fun-type_DNA-bd_sf"/>
</dbReference>
<keyword evidence="7" id="KW-0539">Nucleus</keyword>
<accession>A0A8H4KUY4</accession>
<evidence type="ECO:0000256" key="3">
    <source>
        <dbReference type="ARBA" id="ARBA00022833"/>
    </source>
</evidence>
<dbReference type="SUPFAM" id="SSF57701">
    <property type="entry name" value="Zn2/Cys6 DNA-binding domain"/>
    <property type="match status" value="1"/>
</dbReference>
<dbReference type="GO" id="GO:0005634">
    <property type="term" value="C:nucleus"/>
    <property type="evidence" value="ECO:0007669"/>
    <property type="project" value="UniProtKB-SubCell"/>
</dbReference>
<dbReference type="CDD" id="cd12148">
    <property type="entry name" value="fungal_TF_MHR"/>
    <property type="match status" value="1"/>
</dbReference>
<dbReference type="Gene3D" id="4.10.240.10">
    <property type="entry name" value="Zn(2)-C6 fungal-type DNA-binding domain"/>
    <property type="match status" value="1"/>
</dbReference>
<gene>
    <name evidence="10" type="ORF">F53441_1622</name>
</gene>
<dbReference type="EMBL" id="JAADJG010000066">
    <property type="protein sequence ID" value="KAF4456203.1"/>
    <property type="molecule type" value="Genomic_DNA"/>
</dbReference>
<evidence type="ECO:0000256" key="7">
    <source>
        <dbReference type="ARBA" id="ARBA00023242"/>
    </source>
</evidence>
<dbReference type="InterPro" id="IPR001138">
    <property type="entry name" value="Zn2Cys6_DnaBD"/>
</dbReference>
<evidence type="ECO:0000256" key="5">
    <source>
        <dbReference type="ARBA" id="ARBA00023125"/>
    </source>
</evidence>
<keyword evidence="2" id="KW-0479">Metal-binding</keyword>
<evidence type="ECO:0000259" key="9">
    <source>
        <dbReference type="PROSITE" id="PS50048"/>
    </source>
</evidence>
<comment type="subcellular location">
    <subcellularLocation>
        <location evidence="1">Nucleus</location>
    </subcellularLocation>
</comment>
<dbReference type="GO" id="GO:0000981">
    <property type="term" value="F:DNA-binding transcription factor activity, RNA polymerase II-specific"/>
    <property type="evidence" value="ECO:0007669"/>
    <property type="project" value="InterPro"/>
</dbReference>
<feature type="compositionally biased region" description="Low complexity" evidence="8">
    <location>
        <begin position="34"/>
        <end position="45"/>
    </location>
</feature>
<evidence type="ECO:0000256" key="8">
    <source>
        <dbReference type="SAM" id="MobiDB-lite"/>
    </source>
</evidence>
<evidence type="ECO:0000256" key="2">
    <source>
        <dbReference type="ARBA" id="ARBA00022723"/>
    </source>
</evidence>
<feature type="region of interest" description="Disordered" evidence="8">
    <location>
        <begin position="1"/>
        <end position="47"/>
    </location>
</feature>